<feature type="domain" description="HTH araC/xylS-type" evidence="4">
    <location>
        <begin position="160"/>
        <end position="261"/>
    </location>
</feature>
<dbReference type="Proteomes" id="UP000831775">
    <property type="component" value="Chromosome"/>
</dbReference>
<keyword evidence="2" id="KW-0238">DNA-binding</keyword>
<dbReference type="InterPro" id="IPR050204">
    <property type="entry name" value="AraC_XylS_family_regulators"/>
</dbReference>
<dbReference type="Gene3D" id="1.10.10.60">
    <property type="entry name" value="Homeodomain-like"/>
    <property type="match status" value="1"/>
</dbReference>
<keyword evidence="1" id="KW-0805">Transcription regulation</keyword>
<accession>A0ABY4FRT7</accession>
<dbReference type="PROSITE" id="PS00041">
    <property type="entry name" value="HTH_ARAC_FAMILY_1"/>
    <property type="match status" value="1"/>
</dbReference>
<keyword evidence="3" id="KW-0804">Transcription</keyword>
<dbReference type="SUPFAM" id="SSF46689">
    <property type="entry name" value="Homeodomain-like"/>
    <property type="match status" value="1"/>
</dbReference>
<evidence type="ECO:0000313" key="5">
    <source>
        <dbReference type="EMBL" id="UOQ58977.1"/>
    </source>
</evidence>
<evidence type="ECO:0000259" key="4">
    <source>
        <dbReference type="PROSITE" id="PS01124"/>
    </source>
</evidence>
<sequence>MEQERRGILYPERLPEFHRVPPPPALAHAVRWFWIPEWDLPEGAESRQEVLPFPACNVVVEPDGISAVGPTTRSSERVLVGRGWAVGALLLPAAVGAVVPDPASLRDAARPLAEPTLHGVIRSAMGDLRRPGATRRAIAVGALADWLRELVAVPDPGSEAALANRLAELLADPALTRVDQLPDLLHVSIRTLQRIADRSFGLSLHAMIRRRRLQEGAERLREDPALTLAALAADLGYADHAHFTRDFTAQLGVTPSRYRERALRSELR</sequence>
<dbReference type="InterPro" id="IPR018060">
    <property type="entry name" value="HTH_AraC"/>
</dbReference>
<dbReference type="Pfam" id="PF20240">
    <property type="entry name" value="DUF6597"/>
    <property type="match status" value="1"/>
</dbReference>
<dbReference type="RefSeq" id="WP_244683759.1">
    <property type="nucleotide sequence ID" value="NZ_CP095043.1"/>
</dbReference>
<dbReference type="EMBL" id="CP095043">
    <property type="protein sequence ID" value="UOQ58977.1"/>
    <property type="molecule type" value="Genomic_DNA"/>
</dbReference>
<dbReference type="InterPro" id="IPR018062">
    <property type="entry name" value="HTH_AraC-typ_CS"/>
</dbReference>
<evidence type="ECO:0000256" key="1">
    <source>
        <dbReference type="ARBA" id="ARBA00023015"/>
    </source>
</evidence>
<dbReference type="PANTHER" id="PTHR46796">
    <property type="entry name" value="HTH-TYPE TRANSCRIPTIONAL ACTIVATOR RHAS-RELATED"/>
    <property type="match status" value="1"/>
</dbReference>
<evidence type="ECO:0000256" key="2">
    <source>
        <dbReference type="ARBA" id="ARBA00023125"/>
    </source>
</evidence>
<organism evidence="5 6">
    <name type="scientific">Leucobacter rhizosphaerae</name>
    <dbReference type="NCBI Taxonomy" id="2932245"/>
    <lineage>
        <taxon>Bacteria</taxon>
        <taxon>Bacillati</taxon>
        <taxon>Actinomycetota</taxon>
        <taxon>Actinomycetes</taxon>
        <taxon>Micrococcales</taxon>
        <taxon>Microbacteriaceae</taxon>
        <taxon>Leucobacter</taxon>
    </lineage>
</organism>
<dbReference type="InterPro" id="IPR046532">
    <property type="entry name" value="DUF6597"/>
</dbReference>
<protein>
    <submittedName>
        <fullName evidence="5">Helix-turn-helix domain-containing protein</fullName>
    </submittedName>
</protein>
<name>A0ABY4FRT7_9MICO</name>
<dbReference type="SMART" id="SM00342">
    <property type="entry name" value="HTH_ARAC"/>
    <property type="match status" value="1"/>
</dbReference>
<proteinExistence type="predicted"/>
<dbReference type="InterPro" id="IPR009057">
    <property type="entry name" value="Homeodomain-like_sf"/>
</dbReference>
<evidence type="ECO:0000313" key="6">
    <source>
        <dbReference type="Proteomes" id="UP000831775"/>
    </source>
</evidence>
<reference evidence="5 6" key="1">
    <citation type="submission" date="2022-04" db="EMBL/GenBank/DDBJ databases">
        <title>Leucobacter sp. isolated from rhizosphere of onion.</title>
        <authorList>
            <person name="Won M."/>
            <person name="Lee C.-M."/>
            <person name="Woen H.-Y."/>
            <person name="Kwon S.-W."/>
        </authorList>
    </citation>
    <scope>NUCLEOTIDE SEQUENCE [LARGE SCALE GENOMIC DNA]</scope>
    <source>
        <strain evidence="5 6">H25R-14</strain>
    </source>
</reference>
<gene>
    <name evidence="5" type="ORF">MUN76_07795</name>
</gene>
<keyword evidence="6" id="KW-1185">Reference proteome</keyword>
<dbReference type="Pfam" id="PF12833">
    <property type="entry name" value="HTH_18"/>
    <property type="match status" value="1"/>
</dbReference>
<dbReference type="PROSITE" id="PS01124">
    <property type="entry name" value="HTH_ARAC_FAMILY_2"/>
    <property type="match status" value="1"/>
</dbReference>
<evidence type="ECO:0000256" key="3">
    <source>
        <dbReference type="ARBA" id="ARBA00023163"/>
    </source>
</evidence>